<sequence length="336" mass="37944">MAGSGRLYYKHNRLKQLRAFCHAAQEGSISRAAQRLELSQPSVSLQIQALERELGIALFERRGPRIRLTPDGETLYELAQPLVEGVDALPERFAARHQRLQTGRLDIAAGESTTLYILPDLLKQFMARYPGVHVKLHNLIGRDMISALQHDEVDLAVGSTLDLPEDLSYRAIYTYDLRLILPLGHPLAEKSELTLADLASGELILPPRHLTTWRLVNLVFQQHNIPYRVRLEVGGWEIIKRYVELGFGIGIASSICLSGSERLHVRSLPEVFPQRTYGVMLRRGRYLSPQAKRFLEVMAPDIFSGEADLDGERRKDVASESVFIPRASEHAPDKER</sequence>
<evidence type="ECO:0000259" key="6">
    <source>
        <dbReference type="PROSITE" id="PS50931"/>
    </source>
</evidence>
<dbReference type="KEGG" id="aeh:Mlg_1449"/>
<dbReference type="RefSeq" id="WP_011629193.1">
    <property type="nucleotide sequence ID" value="NC_008340.1"/>
</dbReference>
<dbReference type="InterPro" id="IPR050950">
    <property type="entry name" value="HTH-type_LysR_regulators"/>
</dbReference>
<dbReference type="GO" id="GO:0005829">
    <property type="term" value="C:cytosol"/>
    <property type="evidence" value="ECO:0007669"/>
    <property type="project" value="TreeGrafter"/>
</dbReference>
<dbReference type="EMBL" id="CP000453">
    <property type="protein sequence ID" value="ABI56798.1"/>
    <property type="molecule type" value="Genomic_DNA"/>
</dbReference>
<dbReference type="InterPro" id="IPR000847">
    <property type="entry name" value="LysR_HTH_N"/>
</dbReference>
<evidence type="ECO:0000313" key="8">
    <source>
        <dbReference type="Proteomes" id="UP000001962"/>
    </source>
</evidence>
<dbReference type="GO" id="GO:0003677">
    <property type="term" value="F:DNA binding"/>
    <property type="evidence" value="ECO:0007669"/>
    <property type="project" value="UniProtKB-KW"/>
</dbReference>
<reference evidence="8" key="1">
    <citation type="submission" date="2006-08" db="EMBL/GenBank/DDBJ databases">
        <title>Complete sequence of Alkalilimnicola ehrilichei MLHE-1.</title>
        <authorList>
            <person name="Copeland A."/>
            <person name="Lucas S."/>
            <person name="Lapidus A."/>
            <person name="Barry K."/>
            <person name="Detter J.C."/>
            <person name="Glavina del Rio T."/>
            <person name="Hammon N."/>
            <person name="Israni S."/>
            <person name="Dalin E."/>
            <person name="Tice H."/>
            <person name="Pitluck S."/>
            <person name="Sims D."/>
            <person name="Brettin T."/>
            <person name="Bruce D."/>
            <person name="Han C."/>
            <person name="Tapia R."/>
            <person name="Gilna P."/>
            <person name="Schmutz J."/>
            <person name="Larimer F."/>
            <person name="Land M."/>
            <person name="Hauser L."/>
            <person name="Kyrpides N."/>
            <person name="Mikhailova N."/>
            <person name="Oremland R.S."/>
            <person name="Hoeft S.E."/>
            <person name="Switzer-Blum J."/>
            <person name="Kulp T."/>
            <person name="King G."/>
            <person name="Tabita R."/>
            <person name="Witte B."/>
            <person name="Santini J.M."/>
            <person name="Basu P."/>
            <person name="Hollibaugh J.T."/>
            <person name="Xie G."/>
            <person name="Stolz J.F."/>
            <person name="Richardson P."/>
        </authorList>
    </citation>
    <scope>NUCLEOTIDE SEQUENCE [LARGE SCALE GENOMIC DNA]</scope>
    <source>
        <strain evidence="8">ATCC BAA-1101 / DSM 17681 / MLHE-1</strain>
    </source>
</reference>
<dbReference type="CDD" id="cd05466">
    <property type="entry name" value="PBP2_LTTR_substrate"/>
    <property type="match status" value="1"/>
</dbReference>
<dbReference type="PANTHER" id="PTHR30419">
    <property type="entry name" value="HTH-TYPE TRANSCRIPTIONAL REGULATOR YBHD"/>
    <property type="match status" value="1"/>
</dbReference>
<dbReference type="Proteomes" id="UP000001962">
    <property type="component" value="Chromosome"/>
</dbReference>
<dbReference type="Pfam" id="PF03466">
    <property type="entry name" value="LysR_substrate"/>
    <property type="match status" value="1"/>
</dbReference>
<dbReference type="Gene3D" id="3.40.190.290">
    <property type="match status" value="1"/>
</dbReference>
<dbReference type="InterPro" id="IPR036390">
    <property type="entry name" value="WH_DNA-bd_sf"/>
</dbReference>
<keyword evidence="4" id="KW-0804">Transcription</keyword>
<evidence type="ECO:0000256" key="4">
    <source>
        <dbReference type="ARBA" id="ARBA00023163"/>
    </source>
</evidence>
<proteinExistence type="inferred from homology"/>
<dbReference type="PROSITE" id="PS50931">
    <property type="entry name" value="HTH_LYSR"/>
    <property type="match status" value="1"/>
</dbReference>
<protein>
    <submittedName>
        <fullName evidence="7">Transcriptional regulator, LysR family</fullName>
    </submittedName>
</protein>
<dbReference type="PRINTS" id="PR00039">
    <property type="entry name" value="HTHLYSR"/>
</dbReference>
<evidence type="ECO:0000256" key="3">
    <source>
        <dbReference type="ARBA" id="ARBA00023125"/>
    </source>
</evidence>
<comment type="similarity">
    <text evidence="1">Belongs to the LysR transcriptional regulatory family.</text>
</comment>
<keyword evidence="8" id="KW-1185">Reference proteome</keyword>
<gene>
    <name evidence="7" type="ordered locus">Mlg_1449</name>
</gene>
<dbReference type="SUPFAM" id="SSF53850">
    <property type="entry name" value="Periplasmic binding protein-like II"/>
    <property type="match status" value="1"/>
</dbReference>
<keyword evidence="2" id="KW-0805">Transcription regulation</keyword>
<evidence type="ECO:0000313" key="7">
    <source>
        <dbReference type="EMBL" id="ABI56798.1"/>
    </source>
</evidence>
<dbReference type="PANTHER" id="PTHR30419:SF8">
    <property type="entry name" value="NITROGEN ASSIMILATION TRANSCRIPTIONAL ACTIVATOR-RELATED"/>
    <property type="match status" value="1"/>
</dbReference>
<feature type="region of interest" description="Disordered" evidence="5">
    <location>
        <begin position="310"/>
        <end position="336"/>
    </location>
</feature>
<dbReference type="Gene3D" id="1.10.10.10">
    <property type="entry name" value="Winged helix-like DNA-binding domain superfamily/Winged helix DNA-binding domain"/>
    <property type="match status" value="1"/>
</dbReference>
<feature type="domain" description="HTH lysR-type" evidence="6">
    <location>
        <begin position="12"/>
        <end position="69"/>
    </location>
</feature>
<dbReference type="InterPro" id="IPR036388">
    <property type="entry name" value="WH-like_DNA-bd_sf"/>
</dbReference>
<dbReference type="InterPro" id="IPR005119">
    <property type="entry name" value="LysR_subst-bd"/>
</dbReference>
<dbReference type="HOGENOM" id="CLU_039613_6_1_6"/>
<keyword evidence="3" id="KW-0238">DNA-binding</keyword>
<dbReference type="AlphaFoldDB" id="Q0A8N9"/>
<dbReference type="GO" id="GO:0003700">
    <property type="term" value="F:DNA-binding transcription factor activity"/>
    <property type="evidence" value="ECO:0007669"/>
    <property type="project" value="InterPro"/>
</dbReference>
<accession>Q0A8N9</accession>
<name>Q0A8N9_ALKEH</name>
<evidence type="ECO:0000256" key="5">
    <source>
        <dbReference type="SAM" id="MobiDB-lite"/>
    </source>
</evidence>
<evidence type="ECO:0000256" key="2">
    <source>
        <dbReference type="ARBA" id="ARBA00023015"/>
    </source>
</evidence>
<dbReference type="eggNOG" id="COG0583">
    <property type="taxonomic scope" value="Bacteria"/>
</dbReference>
<evidence type="ECO:0000256" key="1">
    <source>
        <dbReference type="ARBA" id="ARBA00009437"/>
    </source>
</evidence>
<dbReference type="SUPFAM" id="SSF46785">
    <property type="entry name" value="Winged helix' DNA-binding domain"/>
    <property type="match status" value="1"/>
</dbReference>
<feature type="compositionally biased region" description="Basic and acidic residues" evidence="5">
    <location>
        <begin position="327"/>
        <end position="336"/>
    </location>
</feature>
<dbReference type="FunFam" id="1.10.10.10:FF:000001">
    <property type="entry name" value="LysR family transcriptional regulator"/>
    <property type="match status" value="1"/>
</dbReference>
<dbReference type="Pfam" id="PF00126">
    <property type="entry name" value="HTH_1"/>
    <property type="match status" value="1"/>
</dbReference>
<organism evidence="7 8">
    <name type="scientific">Alkalilimnicola ehrlichii (strain ATCC BAA-1101 / DSM 17681 / MLHE-1)</name>
    <dbReference type="NCBI Taxonomy" id="187272"/>
    <lineage>
        <taxon>Bacteria</taxon>
        <taxon>Pseudomonadati</taxon>
        <taxon>Pseudomonadota</taxon>
        <taxon>Gammaproteobacteria</taxon>
        <taxon>Chromatiales</taxon>
        <taxon>Ectothiorhodospiraceae</taxon>
        <taxon>Alkalilimnicola</taxon>
    </lineage>
</organism>